<evidence type="ECO:0000313" key="2">
    <source>
        <dbReference type="Proteomes" id="UP000598032"/>
    </source>
</evidence>
<dbReference type="Gene3D" id="3.90.550.10">
    <property type="entry name" value="Spore Coat Polysaccharide Biosynthesis Protein SpsA, Chain A"/>
    <property type="match status" value="1"/>
</dbReference>
<accession>A0ABN7HXT1</accession>
<reference evidence="1 2" key="1">
    <citation type="submission" date="2020-10" db="EMBL/GenBank/DDBJ databases">
        <authorList>
            <person name="Peeters C."/>
        </authorList>
    </citation>
    <scope>NUCLEOTIDE SEQUENCE [LARGE SCALE GENOMIC DNA]</scope>
    <source>
        <strain evidence="1 2">LMG 28140</strain>
    </source>
</reference>
<dbReference type="InterPro" id="IPR029044">
    <property type="entry name" value="Nucleotide-diphossugar_trans"/>
</dbReference>
<dbReference type="RefSeq" id="WP_201643497.1">
    <property type="nucleotide sequence ID" value="NZ_CAJHCP010000007.1"/>
</dbReference>
<dbReference type="CDD" id="cd00761">
    <property type="entry name" value="Glyco_tranf_GTA_type"/>
    <property type="match status" value="1"/>
</dbReference>
<sequence>MFDLSIFIPTHYAGPRHYAVIMQACELARTNPNIEVVVSDNSENPEKFAFLSSFASDNFRLVKGPSMENHVFALGQTTGRYLMVVGDDDTLLPASIPTMMRDLTGSNGFVGAIGQFGRELDSGYDFHNLRGIDAQSFDGRVAGIAGTVGLGNPLFHAIVARDILLKGYKLWVSLPNIMSHHDQLATLFVACSGPLKIMAQPWFIYNIQNHLRTATVDTELRHAKTLGHPVSLWILSRLMLAVEGSFLIGSPDFLAPEDQKRAAISAWFRGWHAAWQHSIHDNYYARPEFAECPAAPHVVALAQKYVASNQLDPNVLLGEIAGMYEKINGSGEGYRRFWTRMASEGLAAATAG</sequence>
<protein>
    <recommendedName>
        <fullName evidence="3">Glycosyltransferase</fullName>
    </recommendedName>
</protein>
<comment type="caution">
    <text evidence="1">The sequence shown here is derived from an EMBL/GenBank/DDBJ whole genome shotgun (WGS) entry which is preliminary data.</text>
</comment>
<name>A0ABN7HXT1_9BURK</name>
<evidence type="ECO:0000313" key="1">
    <source>
        <dbReference type="EMBL" id="CAD6540185.1"/>
    </source>
</evidence>
<dbReference type="SUPFAM" id="SSF53448">
    <property type="entry name" value="Nucleotide-diphospho-sugar transferases"/>
    <property type="match status" value="1"/>
</dbReference>
<dbReference type="Proteomes" id="UP000598032">
    <property type="component" value="Unassembled WGS sequence"/>
</dbReference>
<organism evidence="1 2">
    <name type="scientific">Paraburkholderia metrosideri</name>
    <dbReference type="NCBI Taxonomy" id="580937"/>
    <lineage>
        <taxon>Bacteria</taxon>
        <taxon>Pseudomonadati</taxon>
        <taxon>Pseudomonadota</taxon>
        <taxon>Betaproteobacteria</taxon>
        <taxon>Burkholderiales</taxon>
        <taxon>Burkholderiaceae</taxon>
        <taxon>Paraburkholderia</taxon>
    </lineage>
</organism>
<gene>
    <name evidence="1" type="ORF">LMG28140_03469</name>
</gene>
<evidence type="ECO:0008006" key="3">
    <source>
        <dbReference type="Google" id="ProtNLM"/>
    </source>
</evidence>
<proteinExistence type="predicted"/>
<dbReference type="EMBL" id="CAJHCP010000007">
    <property type="protein sequence ID" value="CAD6540185.1"/>
    <property type="molecule type" value="Genomic_DNA"/>
</dbReference>
<keyword evidence="2" id="KW-1185">Reference proteome</keyword>